<reference evidence="2 3" key="1">
    <citation type="journal article" date="2018" name="BMC Genomics">
        <title>Genomic comparison of Trypanosoma conorhini and Trypanosoma rangeli to Trypanosoma cruzi strains of high and low virulence.</title>
        <authorList>
            <person name="Bradwell K.R."/>
            <person name="Koparde V.N."/>
            <person name="Matveyev A.V."/>
            <person name="Serrano M.G."/>
            <person name="Alves J.M."/>
            <person name="Parikh H."/>
            <person name="Huang B."/>
            <person name="Lee V."/>
            <person name="Espinosa-Alvarez O."/>
            <person name="Ortiz P.A."/>
            <person name="Costa-Martins A.G."/>
            <person name="Teixeira M.M."/>
            <person name="Buck G.A."/>
        </authorList>
    </citation>
    <scope>NUCLEOTIDE SEQUENCE [LARGE SCALE GENOMIC DNA]</scope>
    <source>
        <strain evidence="2 3">025E</strain>
    </source>
</reference>
<feature type="transmembrane region" description="Helical" evidence="1">
    <location>
        <begin position="82"/>
        <end position="102"/>
    </location>
</feature>
<proteinExistence type="predicted"/>
<keyword evidence="3" id="KW-1185">Reference proteome</keyword>
<sequence>MAAFDVAEGTRGLPANMYAMPLDRANAYGFVSRYNHTGDPATDRHANDLTFTREQLWWLATNPVSLQVHLNGWGGAGWDASALPQLLLPALLWAVVLIAVRFTSQRSL</sequence>
<name>A0A3R7MUA9_9TRYP</name>
<dbReference type="AlphaFoldDB" id="A0A3R7MUA9"/>
<gene>
    <name evidence="2" type="ORF">Tco025E_06666</name>
</gene>
<evidence type="ECO:0000313" key="3">
    <source>
        <dbReference type="Proteomes" id="UP000284403"/>
    </source>
</evidence>
<keyword evidence="1" id="KW-0472">Membrane</keyword>
<protein>
    <submittedName>
        <fullName evidence="2">Putative dihydroceramide synthase</fullName>
    </submittedName>
</protein>
<accession>A0A3R7MUA9</accession>
<dbReference type="EMBL" id="MKKU01000462">
    <property type="protein sequence ID" value="RNF11372.1"/>
    <property type="molecule type" value="Genomic_DNA"/>
</dbReference>
<keyword evidence="1" id="KW-1133">Transmembrane helix</keyword>
<dbReference type="Proteomes" id="UP000284403">
    <property type="component" value="Unassembled WGS sequence"/>
</dbReference>
<comment type="caution">
    <text evidence="2">The sequence shown here is derived from an EMBL/GenBank/DDBJ whole genome shotgun (WGS) entry which is preliminary data.</text>
</comment>
<dbReference type="OrthoDB" id="537032at2759"/>
<evidence type="ECO:0000313" key="2">
    <source>
        <dbReference type="EMBL" id="RNF11372.1"/>
    </source>
</evidence>
<keyword evidence="1" id="KW-0812">Transmembrane</keyword>
<dbReference type="RefSeq" id="XP_029226373.1">
    <property type="nucleotide sequence ID" value="XM_029373541.1"/>
</dbReference>
<evidence type="ECO:0000256" key="1">
    <source>
        <dbReference type="SAM" id="Phobius"/>
    </source>
</evidence>
<feature type="non-terminal residue" evidence="2">
    <location>
        <position position="108"/>
    </location>
</feature>
<dbReference type="GeneID" id="40320277"/>
<organism evidence="2 3">
    <name type="scientific">Trypanosoma conorhini</name>
    <dbReference type="NCBI Taxonomy" id="83891"/>
    <lineage>
        <taxon>Eukaryota</taxon>
        <taxon>Discoba</taxon>
        <taxon>Euglenozoa</taxon>
        <taxon>Kinetoplastea</taxon>
        <taxon>Metakinetoplastina</taxon>
        <taxon>Trypanosomatida</taxon>
        <taxon>Trypanosomatidae</taxon>
        <taxon>Trypanosoma</taxon>
    </lineage>
</organism>